<keyword evidence="1" id="KW-1133">Transmembrane helix</keyword>
<keyword evidence="1" id="KW-0812">Transmembrane</keyword>
<feature type="transmembrane region" description="Helical" evidence="1">
    <location>
        <begin position="296"/>
        <end position="314"/>
    </location>
</feature>
<feature type="transmembrane region" description="Helical" evidence="1">
    <location>
        <begin position="180"/>
        <end position="204"/>
    </location>
</feature>
<feature type="transmembrane region" description="Helical" evidence="1">
    <location>
        <begin position="224"/>
        <end position="242"/>
    </location>
</feature>
<feature type="transmembrane region" description="Helical" evidence="1">
    <location>
        <begin position="362"/>
        <end position="383"/>
    </location>
</feature>
<accession>A0A6B3NFE1</accession>
<feature type="transmembrane region" description="Helical" evidence="1">
    <location>
        <begin position="111"/>
        <end position="135"/>
    </location>
</feature>
<proteinExistence type="predicted"/>
<comment type="caution">
    <text evidence="2">The sequence shown here is derived from an EMBL/GenBank/DDBJ whole genome shotgun (WGS) entry which is preliminary data.</text>
</comment>
<reference evidence="2" key="1">
    <citation type="submission" date="2019-11" db="EMBL/GenBank/DDBJ databases">
        <title>Genomic insights into an expanded diversity of filamentous marine cyanobacteria reveals the extraordinary biosynthetic potential of Moorea and Okeania.</title>
        <authorList>
            <person name="Ferreira Leao T."/>
            <person name="Wang M."/>
            <person name="Moss N."/>
            <person name="Da Silva R."/>
            <person name="Sanders J."/>
            <person name="Nurk S."/>
            <person name="Gurevich A."/>
            <person name="Humphrey G."/>
            <person name="Reher R."/>
            <person name="Zhu Q."/>
            <person name="Belda-Ferre P."/>
            <person name="Glukhov E."/>
            <person name="Rex R."/>
            <person name="Dorrestein P.C."/>
            <person name="Knight R."/>
            <person name="Pevzner P."/>
            <person name="Gerwick W.H."/>
            <person name="Gerwick L."/>
        </authorList>
    </citation>
    <scope>NUCLEOTIDE SEQUENCE</scope>
    <source>
        <strain evidence="2">SIO1C4</strain>
    </source>
</reference>
<dbReference type="AlphaFoldDB" id="A0A6B3NFE1"/>
<organism evidence="2">
    <name type="scientific">Symploca sp. SIO1C4</name>
    <dbReference type="NCBI Taxonomy" id="2607765"/>
    <lineage>
        <taxon>Bacteria</taxon>
        <taxon>Bacillati</taxon>
        <taxon>Cyanobacteriota</taxon>
        <taxon>Cyanophyceae</taxon>
        <taxon>Coleofasciculales</taxon>
        <taxon>Coleofasciculaceae</taxon>
        <taxon>Symploca</taxon>
    </lineage>
</organism>
<dbReference type="EMBL" id="JAAHFQ010000150">
    <property type="protein sequence ID" value="NER27928.1"/>
    <property type="molecule type" value="Genomic_DNA"/>
</dbReference>
<evidence type="ECO:0008006" key="3">
    <source>
        <dbReference type="Google" id="ProtNLM"/>
    </source>
</evidence>
<feature type="transmembrane region" description="Helical" evidence="1">
    <location>
        <begin position="22"/>
        <end position="41"/>
    </location>
</feature>
<gene>
    <name evidence="2" type="ORF">F6J89_09900</name>
</gene>
<name>A0A6B3NFE1_9CYAN</name>
<evidence type="ECO:0000313" key="2">
    <source>
        <dbReference type="EMBL" id="NER27928.1"/>
    </source>
</evidence>
<keyword evidence="1" id="KW-0472">Membrane</keyword>
<feature type="transmembrane region" description="Helical" evidence="1">
    <location>
        <begin position="395"/>
        <end position="414"/>
    </location>
</feature>
<feature type="transmembrane region" description="Helical" evidence="1">
    <location>
        <begin position="326"/>
        <end position="350"/>
    </location>
</feature>
<evidence type="ECO:0000256" key="1">
    <source>
        <dbReference type="SAM" id="Phobius"/>
    </source>
</evidence>
<protein>
    <recommendedName>
        <fullName evidence="3">Glycosyltransferase RgtA/B/C/D-like domain-containing protein</fullName>
    </recommendedName>
</protein>
<sequence>MVAVLVRKLLSATTTKLFRTQVIFWFSLNLLYAAIYNILVLQEAFSSEYIVQDDARQHVFWMQRFLDPGLFPNDLIANYFQSVAPIGYTKLYQLAAAVGINPLLFNKLLPVVLSLITLSYCFGVCLQLLPVPAAAFTATLLLTQGLGLTSTVVSGTPRAFIYPLFLAFMYYLLKSSLLPCLIAIALQGLFYPQLVLISAGTLSLKLWEWRNGKLHWCHNQKTRLLSGMGLAISLLVMLPYAFKSSEFGAAISVIEARGLPEFFPGGRSSFFYDHDPVYFWLEGRGGIHLSSALKPFTNAAGFLLLLLPCFPRQFPLVNKITPGINLLSQILIASFGMFFAAHALLFTLHLPSRYTGHTLRMVMSLSAGIVIIVLIDAIFHWIQQLSRRHLLPSKLPVLGSTILTLLIAASLLWYPSFLEEFPVTNYKVGKEPSLYKFFQNQPQDSLIASLSREASYLPTFAQRSVLIGSEYAIPYHTGYYHQFRQRILDLITAQYSPNPTILRDFIDKYQITFWLLDRDALTLEYIVNNGWLQAYQPAITQAQNILEHGKDPALLSLRTRCSLFETENLIALQAECLTKQVISNK</sequence>